<feature type="compositionally biased region" description="Low complexity" evidence="3">
    <location>
        <begin position="353"/>
        <end position="362"/>
    </location>
</feature>
<dbReference type="SMART" id="SM00066">
    <property type="entry name" value="GAL4"/>
    <property type="match status" value="1"/>
</dbReference>
<dbReference type="EMBL" id="CAVNYO010000397">
    <property type="protein sequence ID" value="CAK5273455.1"/>
    <property type="molecule type" value="Genomic_DNA"/>
</dbReference>
<feature type="compositionally biased region" description="Basic and acidic residues" evidence="3">
    <location>
        <begin position="52"/>
        <end position="69"/>
    </location>
</feature>
<dbReference type="AlphaFoldDB" id="A0AAD2HER4"/>
<dbReference type="CDD" id="cd00067">
    <property type="entry name" value="GAL4"/>
    <property type="match status" value="1"/>
</dbReference>
<evidence type="ECO:0000313" key="6">
    <source>
        <dbReference type="Proteomes" id="UP001295794"/>
    </source>
</evidence>
<evidence type="ECO:0000259" key="4">
    <source>
        <dbReference type="PROSITE" id="PS50048"/>
    </source>
</evidence>
<dbReference type="Gene3D" id="4.10.240.10">
    <property type="entry name" value="Zn(2)-C6 fungal-type DNA-binding domain"/>
    <property type="match status" value="1"/>
</dbReference>
<feature type="compositionally biased region" description="Low complexity" evidence="3">
    <location>
        <begin position="413"/>
        <end position="424"/>
    </location>
</feature>
<dbReference type="InterPro" id="IPR001138">
    <property type="entry name" value="Zn2Cys6_DnaBD"/>
</dbReference>
<dbReference type="Proteomes" id="UP001295794">
    <property type="component" value="Unassembled WGS sequence"/>
</dbReference>
<keyword evidence="6" id="KW-1185">Reference proteome</keyword>
<feature type="compositionally biased region" description="Basic and acidic residues" evidence="3">
    <location>
        <begin position="382"/>
        <end position="397"/>
    </location>
</feature>
<dbReference type="InterPro" id="IPR036864">
    <property type="entry name" value="Zn2-C6_fun-type_DNA-bd_sf"/>
</dbReference>
<name>A0AAD2HER4_9AGAR</name>
<feature type="region of interest" description="Disordered" evidence="3">
    <location>
        <begin position="258"/>
        <end position="428"/>
    </location>
</feature>
<evidence type="ECO:0000256" key="2">
    <source>
        <dbReference type="ARBA" id="ARBA00023242"/>
    </source>
</evidence>
<dbReference type="GO" id="GO:0005634">
    <property type="term" value="C:nucleus"/>
    <property type="evidence" value="ECO:0007669"/>
    <property type="project" value="UniProtKB-SubCell"/>
</dbReference>
<dbReference type="PROSITE" id="PS00463">
    <property type="entry name" value="ZN2_CY6_FUNGAL_1"/>
    <property type="match status" value="1"/>
</dbReference>
<dbReference type="PANTHER" id="PTHR31001:SF90">
    <property type="entry name" value="CENTROMERE DNA-BINDING PROTEIN COMPLEX CBF3 SUBUNIT B"/>
    <property type="match status" value="1"/>
</dbReference>
<sequence>MNTTNARGGPSLPSIRSLHPYLPPAPSTAPAPSSLAPPVSRTPPPHAGPSAARDHDRDYDRDREHEEARGTLPPFSSYPVEESDGDGDERDSMPEPPKKKRRRQPLSCTECKRRKIKCDRSQPCGPCSRRGDQAKCRWHIVEPATDKYVPRSEFEALRARVDTLEDYIRRLPGPGPASSTFGGTAPTGFFPQAQMQSPDTIPPPAEMLMGIAAGPYPAPPGPSAHDPGLAYSPIQSRAPLPARVGYMPMPMPPPAGMPPHHLVLLDSSPFPSSPGYRPGHARSRSFGEGTRRPLSADGDASPPGLTVPHSAGPSASSFDLPLPSGPPPSSAAAPDSRVRSLSPRERARRGEHGALPPLMGLGPAPGPGPGPPPPSSSSSSSRHGDVGFHPYRAEGGRHRATSRAYDPAREAGSSSSSTSASRTAHTQLRTLLLPVPSGILV</sequence>
<evidence type="ECO:0000313" key="5">
    <source>
        <dbReference type="EMBL" id="CAK5273455.1"/>
    </source>
</evidence>
<dbReference type="PANTHER" id="PTHR31001">
    <property type="entry name" value="UNCHARACTERIZED TRANSCRIPTIONAL REGULATORY PROTEIN"/>
    <property type="match status" value="1"/>
</dbReference>
<dbReference type="SUPFAM" id="SSF57701">
    <property type="entry name" value="Zn2/Cys6 DNA-binding domain"/>
    <property type="match status" value="1"/>
</dbReference>
<keyword evidence="2" id="KW-0539">Nucleus</keyword>
<feature type="domain" description="Zn(2)-C6 fungal-type" evidence="4">
    <location>
        <begin position="107"/>
        <end position="138"/>
    </location>
</feature>
<dbReference type="Pfam" id="PF00172">
    <property type="entry name" value="Zn_clus"/>
    <property type="match status" value="1"/>
</dbReference>
<evidence type="ECO:0000256" key="3">
    <source>
        <dbReference type="SAM" id="MobiDB-lite"/>
    </source>
</evidence>
<accession>A0AAD2HER4</accession>
<gene>
    <name evidence="5" type="ORF">MYCIT1_LOCUS19976</name>
</gene>
<protein>
    <recommendedName>
        <fullName evidence="4">Zn(2)-C6 fungal-type domain-containing protein</fullName>
    </recommendedName>
</protein>
<comment type="caution">
    <text evidence="5">The sequence shown here is derived from an EMBL/GenBank/DDBJ whole genome shotgun (WGS) entry which is preliminary data.</text>
</comment>
<feature type="compositionally biased region" description="Low complexity" evidence="3">
    <location>
        <begin position="30"/>
        <end position="39"/>
    </location>
</feature>
<feature type="region of interest" description="Disordered" evidence="3">
    <location>
        <begin position="1"/>
        <end position="112"/>
    </location>
</feature>
<proteinExistence type="predicted"/>
<dbReference type="GO" id="GO:0008270">
    <property type="term" value="F:zinc ion binding"/>
    <property type="evidence" value="ECO:0007669"/>
    <property type="project" value="InterPro"/>
</dbReference>
<feature type="compositionally biased region" description="Pro residues" evidence="3">
    <location>
        <begin position="364"/>
        <end position="375"/>
    </location>
</feature>
<feature type="compositionally biased region" description="Basic and acidic residues" evidence="3">
    <location>
        <begin position="336"/>
        <end position="352"/>
    </location>
</feature>
<organism evidence="5 6">
    <name type="scientific">Mycena citricolor</name>
    <dbReference type="NCBI Taxonomy" id="2018698"/>
    <lineage>
        <taxon>Eukaryota</taxon>
        <taxon>Fungi</taxon>
        <taxon>Dikarya</taxon>
        <taxon>Basidiomycota</taxon>
        <taxon>Agaricomycotina</taxon>
        <taxon>Agaricomycetes</taxon>
        <taxon>Agaricomycetidae</taxon>
        <taxon>Agaricales</taxon>
        <taxon>Marasmiineae</taxon>
        <taxon>Mycenaceae</taxon>
        <taxon>Mycena</taxon>
    </lineage>
</organism>
<dbReference type="PROSITE" id="PS50048">
    <property type="entry name" value="ZN2_CY6_FUNGAL_2"/>
    <property type="match status" value="1"/>
</dbReference>
<dbReference type="GO" id="GO:0000981">
    <property type="term" value="F:DNA-binding transcription factor activity, RNA polymerase II-specific"/>
    <property type="evidence" value="ECO:0007669"/>
    <property type="project" value="InterPro"/>
</dbReference>
<evidence type="ECO:0000256" key="1">
    <source>
        <dbReference type="ARBA" id="ARBA00004123"/>
    </source>
</evidence>
<reference evidence="5" key="1">
    <citation type="submission" date="2023-11" db="EMBL/GenBank/DDBJ databases">
        <authorList>
            <person name="De Vega J J."/>
            <person name="De Vega J J."/>
        </authorList>
    </citation>
    <scope>NUCLEOTIDE SEQUENCE</scope>
</reference>
<comment type="subcellular location">
    <subcellularLocation>
        <location evidence="1">Nucleus</location>
    </subcellularLocation>
</comment>
<dbReference type="InterPro" id="IPR050613">
    <property type="entry name" value="Sec_Metabolite_Reg"/>
</dbReference>